<gene>
    <name evidence="4" type="ORF">GTZ93_17710</name>
</gene>
<dbReference type="PROSITE" id="PS50106">
    <property type="entry name" value="PDZ"/>
    <property type="match status" value="1"/>
</dbReference>
<feature type="region of interest" description="Disordered" evidence="2">
    <location>
        <begin position="36"/>
        <end position="67"/>
    </location>
</feature>
<dbReference type="AlphaFoldDB" id="A0A7X4YA17"/>
<name>A0A7X4YA17_9BACT</name>
<dbReference type="PANTHER" id="PTHR23303">
    <property type="entry name" value="CARBOXYPEPTIDASE REGULATORY REGION-CONTAINING"/>
    <property type="match status" value="1"/>
</dbReference>
<dbReference type="RefSeq" id="WP_139915549.1">
    <property type="nucleotide sequence ID" value="NZ_CBCSLE010000048.1"/>
</dbReference>
<protein>
    <submittedName>
        <fullName evidence="4">Peptide-binding protein</fullName>
    </submittedName>
</protein>
<evidence type="ECO:0000256" key="1">
    <source>
        <dbReference type="ARBA" id="ARBA00022729"/>
    </source>
</evidence>
<organism evidence="4 5">
    <name type="scientific">Corallococcus exiguus</name>
    <dbReference type="NCBI Taxonomy" id="83462"/>
    <lineage>
        <taxon>Bacteria</taxon>
        <taxon>Pseudomonadati</taxon>
        <taxon>Myxococcota</taxon>
        <taxon>Myxococcia</taxon>
        <taxon>Myxococcales</taxon>
        <taxon>Cystobacterineae</taxon>
        <taxon>Myxococcaceae</taxon>
        <taxon>Corallococcus</taxon>
    </lineage>
</organism>
<evidence type="ECO:0000313" key="4">
    <source>
        <dbReference type="EMBL" id="NBC41645.1"/>
    </source>
</evidence>
<keyword evidence="5" id="KW-1185">Reference proteome</keyword>
<dbReference type="SUPFAM" id="SSF50156">
    <property type="entry name" value="PDZ domain-like"/>
    <property type="match status" value="1"/>
</dbReference>
<evidence type="ECO:0000256" key="2">
    <source>
        <dbReference type="SAM" id="MobiDB-lite"/>
    </source>
</evidence>
<reference evidence="4 5" key="1">
    <citation type="submission" date="2020-01" db="EMBL/GenBank/DDBJ databases">
        <title>The draft genome sequence of Corallococcus exiguus DSM 14696.</title>
        <authorList>
            <person name="Zhang X."/>
            <person name="Zhu H."/>
        </authorList>
    </citation>
    <scope>NUCLEOTIDE SEQUENCE [LARGE SCALE GENOMIC DNA]</scope>
    <source>
        <strain evidence="4 5">DSM 14696</strain>
    </source>
</reference>
<dbReference type="InterPro" id="IPR001478">
    <property type="entry name" value="PDZ"/>
</dbReference>
<dbReference type="EMBL" id="JAAAPK010000004">
    <property type="protein sequence ID" value="NBC41645.1"/>
    <property type="molecule type" value="Genomic_DNA"/>
</dbReference>
<sequence length="981" mass="101048">MSSRKVFVVVAGLALLLAGVFVWMRASAPAAEVRAEAVASPERPASVPARAPVRNGGGATAPVEQPMRDADGALRVETATASGPLVGAEVTLYLPGPASPGSRLPSWRVAGQGRTDAAGALVLPARPGPYLVTAHAEGLALARAEVTRPHGEAVTPVRLLLEPGVSLTGLTVERAGGAPVPMAELTLTPHTGFEDALPVFLQAGASVPDEARHEALSDARGAFGFHGLARGEYQLEARAPGHAPRRIARVLVPGADVRVELDGSAFIEGFVTRADGTPAPGARVSAWGEDGAVEVEAGDTGSFSLDVPPGSFQVTARHGEETGAAVVGPGMRVKAEPGAAEGAAVAGPGLTMKAETGAAEGPIVVGPGMTVKDVRIRLSGAASLVGVVRRKDSGEAIAGATVGVRAHGDRADLLQAHSEADGRFEVGGLAPGAYDLQVRAPGFQPLTRTGLGVLAGQRFELVLELAAPGRIKGTVVDGTEAPLSGVTVVAQLKWRPLPDALPSVTDAQGSFTLEDVPEGTVYVAARRADSEDEVRQPVRVEAGKTATARLTLVGEGVLEGTVRKEDGARPSGAVTVTAHRVGAPASESVDVPAKPDGTWSMRVGAGRYQLSAWLSALRFQNGDQQQVVELEAGGRRHVDLVVGEPRKPLRVTVLEPNGAPSVHATVMATEAGHTDIQAEEMSDASGRAVLALDGLGSDAWRVWSTNGGRQGEAASVSASQKELTLQLKPAARLRGTVRSAGGREVRGFTLTVTAARGEDDFLSRVERQFSGDSFQVEDVFPTRVTVTVTLPDGRAGKVDVTLASGAEAAVEVVVDAGGGVSGRLVDARTNEPLAGAYVDADGIASPTTGADGRFELKDLAPGAHRLTAWSRGRELVDRRVLLAAGKTQALGDWRLGLQRVEPGRLGLTFGMTGRDVVISGIAEGADVAGLQVGDVLRSIDGAVVLDMGEARRRELGAPGSPAVLALLRGGQALSFTFIRAR</sequence>
<accession>A0A7X4YA17</accession>
<dbReference type="GO" id="GO:0030246">
    <property type="term" value="F:carbohydrate binding"/>
    <property type="evidence" value="ECO:0007669"/>
    <property type="project" value="InterPro"/>
</dbReference>
<evidence type="ECO:0000313" key="5">
    <source>
        <dbReference type="Proteomes" id="UP000537825"/>
    </source>
</evidence>
<dbReference type="Gene3D" id="2.60.40.1120">
    <property type="entry name" value="Carboxypeptidase-like, regulatory domain"/>
    <property type="match status" value="4"/>
</dbReference>
<dbReference type="InterPro" id="IPR051417">
    <property type="entry name" value="SDr/BOS_complex"/>
</dbReference>
<dbReference type="PANTHER" id="PTHR23303:SF14">
    <property type="entry name" value="BOS COMPLEX SUBUNIT NOMO1-RELATED"/>
    <property type="match status" value="1"/>
</dbReference>
<dbReference type="Pfam" id="PF13620">
    <property type="entry name" value="CarboxypepD_reg"/>
    <property type="match status" value="3"/>
</dbReference>
<dbReference type="SUPFAM" id="SSF49452">
    <property type="entry name" value="Starch-binding domain-like"/>
    <property type="match status" value="3"/>
</dbReference>
<feature type="domain" description="PDZ" evidence="3">
    <location>
        <begin position="894"/>
        <end position="981"/>
    </location>
</feature>
<dbReference type="SUPFAM" id="SSF49464">
    <property type="entry name" value="Carboxypeptidase regulatory domain-like"/>
    <property type="match status" value="2"/>
</dbReference>
<dbReference type="SMART" id="SM00228">
    <property type="entry name" value="PDZ"/>
    <property type="match status" value="1"/>
</dbReference>
<dbReference type="InterPro" id="IPR036034">
    <property type="entry name" value="PDZ_sf"/>
</dbReference>
<keyword evidence="1" id="KW-0732">Signal</keyword>
<comment type="caution">
    <text evidence="4">The sequence shown here is derived from an EMBL/GenBank/DDBJ whole genome shotgun (WGS) entry which is preliminary data.</text>
</comment>
<dbReference type="InterPro" id="IPR008969">
    <property type="entry name" value="CarboxyPept-like_regulatory"/>
</dbReference>
<evidence type="ECO:0000259" key="3">
    <source>
        <dbReference type="PROSITE" id="PS50106"/>
    </source>
</evidence>
<dbReference type="InterPro" id="IPR013784">
    <property type="entry name" value="Carb-bd-like_fold"/>
</dbReference>
<dbReference type="Proteomes" id="UP000537825">
    <property type="component" value="Unassembled WGS sequence"/>
</dbReference>
<dbReference type="Gene3D" id="2.30.42.10">
    <property type="match status" value="1"/>
</dbReference>
<proteinExistence type="predicted"/>